<feature type="transmembrane region" description="Helical" evidence="5">
    <location>
        <begin position="142"/>
        <end position="160"/>
    </location>
</feature>
<dbReference type="InterPro" id="IPR007568">
    <property type="entry name" value="RTA1"/>
</dbReference>
<dbReference type="AlphaFoldDB" id="A0A4U0WNW9"/>
<keyword evidence="7" id="KW-1185">Reference proteome</keyword>
<dbReference type="STRING" id="329884.A0A4U0WNW9"/>
<dbReference type="PANTHER" id="PTHR31465">
    <property type="entry name" value="PROTEIN RTA1-RELATED"/>
    <property type="match status" value="1"/>
</dbReference>
<keyword evidence="2 5" id="KW-0812">Transmembrane</keyword>
<proteinExistence type="predicted"/>
<feature type="transmembrane region" description="Helical" evidence="5">
    <location>
        <begin position="60"/>
        <end position="83"/>
    </location>
</feature>
<sequence>MAASIYMELGRIILLTDGEAHSPISRRWFTKMFVIGDVFCLLAQSGGGGLSAAGKTIGTKIVIVGLVLQIAVFLCFVAVATLFNMRIRRVPTPRSVDATVPWRRHMTVIYLSSGLIFLRSAVRLAEYAAGFTGYIYTHEWCLYLLDFVPMMVVAVMFVWVHPSEINAWLKGGKAMRGWIVQEHHSVPLDGRYAHVPLV</sequence>
<reference evidence="6 7" key="1">
    <citation type="submission" date="2017-03" db="EMBL/GenBank/DDBJ databases">
        <title>Genomes of endolithic fungi from Antarctica.</title>
        <authorList>
            <person name="Coleine C."/>
            <person name="Masonjones S."/>
            <person name="Stajich J.E."/>
        </authorList>
    </citation>
    <scope>NUCLEOTIDE SEQUENCE [LARGE SCALE GENOMIC DNA]</scope>
    <source>
        <strain evidence="6 7">CCFEE 5184</strain>
    </source>
</reference>
<comment type="subcellular location">
    <subcellularLocation>
        <location evidence="1">Membrane</location>
        <topology evidence="1">Multi-pass membrane protein</topology>
    </subcellularLocation>
</comment>
<evidence type="ECO:0000256" key="4">
    <source>
        <dbReference type="ARBA" id="ARBA00023136"/>
    </source>
</evidence>
<evidence type="ECO:0000313" key="7">
    <source>
        <dbReference type="Proteomes" id="UP000309340"/>
    </source>
</evidence>
<accession>A0A4U0WNW9</accession>
<evidence type="ECO:0008006" key="8">
    <source>
        <dbReference type="Google" id="ProtNLM"/>
    </source>
</evidence>
<dbReference type="Pfam" id="PF04479">
    <property type="entry name" value="RTA1"/>
    <property type="match status" value="1"/>
</dbReference>
<keyword evidence="4 5" id="KW-0472">Membrane</keyword>
<comment type="caution">
    <text evidence="6">The sequence shown here is derived from an EMBL/GenBank/DDBJ whole genome shotgun (WGS) entry which is preliminary data.</text>
</comment>
<dbReference type="GO" id="GO:0016020">
    <property type="term" value="C:membrane"/>
    <property type="evidence" value="ECO:0007669"/>
    <property type="project" value="UniProtKB-SubCell"/>
</dbReference>
<keyword evidence="3 5" id="KW-1133">Transmembrane helix</keyword>
<name>A0A4U0WNW9_9PEZI</name>
<dbReference type="Proteomes" id="UP000309340">
    <property type="component" value="Unassembled WGS sequence"/>
</dbReference>
<evidence type="ECO:0000256" key="3">
    <source>
        <dbReference type="ARBA" id="ARBA00022989"/>
    </source>
</evidence>
<dbReference type="EMBL" id="NAJQ01000876">
    <property type="protein sequence ID" value="TKA64076.1"/>
    <property type="molecule type" value="Genomic_DNA"/>
</dbReference>
<gene>
    <name evidence="6" type="ORF">B0A55_10283</name>
</gene>
<dbReference type="PANTHER" id="PTHR31465:SF1">
    <property type="entry name" value="PROTEIN RTA1-RELATED"/>
    <property type="match status" value="1"/>
</dbReference>
<evidence type="ECO:0000313" key="6">
    <source>
        <dbReference type="EMBL" id="TKA64076.1"/>
    </source>
</evidence>
<dbReference type="OrthoDB" id="3358017at2759"/>
<evidence type="ECO:0000256" key="2">
    <source>
        <dbReference type="ARBA" id="ARBA00022692"/>
    </source>
</evidence>
<evidence type="ECO:0000256" key="5">
    <source>
        <dbReference type="SAM" id="Phobius"/>
    </source>
</evidence>
<organism evidence="6 7">
    <name type="scientific">Friedmanniomyces simplex</name>
    <dbReference type="NCBI Taxonomy" id="329884"/>
    <lineage>
        <taxon>Eukaryota</taxon>
        <taxon>Fungi</taxon>
        <taxon>Dikarya</taxon>
        <taxon>Ascomycota</taxon>
        <taxon>Pezizomycotina</taxon>
        <taxon>Dothideomycetes</taxon>
        <taxon>Dothideomycetidae</taxon>
        <taxon>Mycosphaerellales</taxon>
        <taxon>Teratosphaeriaceae</taxon>
        <taxon>Friedmanniomyces</taxon>
    </lineage>
</organism>
<protein>
    <recommendedName>
        <fullName evidence="8">Protein RTA1</fullName>
    </recommendedName>
</protein>
<evidence type="ECO:0000256" key="1">
    <source>
        <dbReference type="ARBA" id="ARBA00004141"/>
    </source>
</evidence>